<dbReference type="PANTHER" id="PTHR43311:SF2">
    <property type="entry name" value="GLUTAMATE--TRNA LIGASE, MITOCHONDRIAL-RELATED"/>
    <property type="match status" value="1"/>
</dbReference>
<evidence type="ECO:0000256" key="6">
    <source>
        <dbReference type="ARBA" id="ARBA00023146"/>
    </source>
</evidence>
<dbReference type="HAMAP" id="MF_00022">
    <property type="entry name" value="Glu_tRNA_synth_type1"/>
    <property type="match status" value="1"/>
</dbReference>
<dbReference type="InterPro" id="IPR049940">
    <property type="entry name" value="GluQ/Sye"/>
</dbReference>
<keyword evidence="4" id="KW-0067">ATP-binding</keyword>
<name>A0A380THY3_9ZZZZ</name>
<dbReference type="GO" id="GO:0005524">
    <property type="term" value="F:ATP binding"/>
    <property type="evidence" value="ECO:0007669"/>
    <property type="project" value="UniProtKB-KW"/>
</dbReference>
<dbReference type="PROSITE" id="PS00178">
    <property type="entry name" value="AA_TRNA_LIGASE_I"/>
    <property type="match status" value="1"/>
</dbReference>
<dbReference type="GO" id="GO:0004818">
    <property type="term" value="F:glutamate-tRNA ligase activity"/>
    <property type="evidence" value="ECO:0007669"/>
    <property type="project" value="UniProtKB-EC"/>
</dbReference>
<keyword evidence="5" id="KW-0648">Protein biosynthesis</keyword>
<dbReference type="GO" id="GO:0005829">
    <property type="term" value="C:cytosol"/>
    <property type="evidence" value="ECO:0007669"/>
    <property type="project" value="TreeGrafter"/>
</dbReference>
<dbReference type="SUPFAM" id="SSF48163">
    <property type="entry name" value="An anticodon-binding domain of class I aminoacyl-tRNA synthetases"/>
    <property type="match status" value="1"/>
</dbReference>
<evidence type="ECO:0000259" key="8">
    <source>
        <dbReference type="Pfam" id="PF19269"/>
    </source>
</evidence>
<dbReference type="InterPro" id="IPR001412">
    <property type="entry name" value="aa-tRNA-synth_I_CS"/>
</dbReference>
<dbReference type="InterPro" id="IPR045462">
    <property type="entry name" value="aa-tRNA-synth_I_cd-bd"/>
</dbReference>
<evidence type="ECO:0000256" key="1">
    <source>
        <dbReference type="ARBA" id="ARBA00007894"/>
    </source>
</evidence>
<protein>
    <submittedName>
        <fullName evidence="9">Glutamate--tRNA ligase 1</fullName>
        <ecNumber evidence="9">6.1.1.17</ecNumber>
    </submittedName>
</protein>
<evidence type="ECO:0000256" key="3">
    <source>
        <dbReference type="ARBA" id="ARBA00022741"/>
    </source>
</evidence>
<evidence type="ECO:0000259" key="7">
    <source>
        <dbReference type="Pfam" id="PF00749"/>
    </source>
</evidence>
<keyword evidence="2 9" id="KW-0436">Ligase</keyword>
<dbReference type="PRINTS" id="PR00987">
    <property type="entry name" value="TRNASYNTHGLU"/>
</dbReference>
<feature type="domain" description="Aminoacyl-tRNA synthetase class I anticodon-binding" evidence="8">
    <location>
        <begin position="382"/>
        <end position="442"/>
    </location>
</feature>
<comment type="similarity">
    <text evidence="1">Belongs to the class-I aminoacyl-tRNA synthetase family. Glutamate--tRNA ligase type 1 subfamily.</text>
</comment>
<dbReference type="Pfam" id="PF00749">
    <property type="entry name" value="tRNA-synt_1c"/>
    <property type="match status" value="1"/>
</dbReference>
<dbReference type="PANTHER" id="PTHR43311">
    <property type="entry name" value="GLUTAMATE--TRNA LIGASE"/>
    <property type="match status" value="1"/>
</dbReference>
<feature type="domain" description="Glutamyl/glutaminyl-tRNA synthetase class Ib catalytic" evidence="7">
    <location>
        <begin position="4"/>
        <end position="307"/>
    </location>
</feature>
<dbReference type="InterPro" id="IPR008925">
    <property type="entry name" value="aa_tRNA-synth_I_cd-bd_sf"/>
</dbReference>
<dbReference type="NCBIfam" id="TIGR00464">
    <property type="entry name" value="gltX_bact"/>
    <property type="match status" value="1"/>
</dbReference>
<dbReference type="InterPro" id="IPR020058">
    <property type="entry name" value="Glu/Gln-tRNA-synth_Ib_cat-dom"/>
</dbReference>
<dbReference type="SUPFAM" id="SSF52374">
    <property type="entry name" value="Nucleotidylyl transferase"/>
    <property type="match status" value="1"/>
</dbReference>
<accession>A0A380THY3</accession>
<organism evidence="9">
    <name type="scientific">metagenome</name>
    <dbReference type="NCBI Taxonomy" id="256318"/>
    <lineage>
        <taxon>unclassified sequences</taxon>
        <taxon>metagenomes</taxon>
    </lineage>
</organism>
<proteinExistence type="inferred from homology"/>
<dbReference type="EC" id="6.1.1.17" evidence="9"/>
<dbReference type="Pfam" id="PF19269">
    <property type="entry name" value="Anticodon_2"/>
    <property type="match status" value="1"/>
</dbReference>
<dbReference type="InterPro" id="IPR020751">
    <property type="entry name" value="aa-tRNA-synth_I_codon-bd_sub2"/>
</dbReference>
<dbReference type="AlphaFoldDB" id="A0A380THY3"/>
<gene>
    <name evidence="9" type="primary">gltX</name>
    <name evidence="9" type="ORF">DF3PB_410009</name>
</gene>
<sequence length="446" mass="49605">MTTRVRFAPSPTGQLHVGNARTALLNALFCRREAGTFILRFDDTDAERSREEFARAIAADLEWMGIGWQLLVRQSDRIERYKAAFARLVQGGVVYPCYETQDELEFKRRRLLARRQPPLYDRAALSLSAAARAALQAEGRVPYWRLKLPAAEIAWEDLVRGPTRIRADSMSDPILIRADGTFLYMLPSTVDDIELGVTHVIRGEDHVPNTAVQIVLCQALGGTPPHYAHVPLLTDRAGQGLSKRLGSLTLASLRTEGIEPMALNAFLATLGTGIALRPALSLDDLANDFELGRLAGAAAKFDDEQLRRFNERLVHEMSYDQVAPKLKALGLERADEAFWFAVRDNLHRIGDAAYWHEVCFGNIDVDRDKEGFTAQAAALLPPEPWTAATWSDWVTRLKSTTGRRGRDLFQPLRCALTGRTDGPELKALLPLIGRAKAQQRLQGTGS</sequence>
<dbReference type="GO" id="GO:0006424">
    <property type="term" value="P:glutamyl-tRNA aminoacylation"/>
    <property type="evidence" value="ECO:0007669"/>
    <property type="project" value="InterPro"/>
</dbReference>
<dbReference type="Gene3D" id="3.40.50.620">
    <property type="entry name" value="HUPs"/>
    <property type="match status" value="1"/>
</dbReference>
<evidence type="ECO:0000256" key="2">
    <source>
        <dbReference type="ARBA" id="ARBA00022598"/>
    </source>
</evidence>
<dbReference type="InterPro" id="IPR014729">
    <property type="entry name" value="Rossmann-like_a/b/a_fold"/>
</dbReference>
<dbReference type="Gene3D" id="1.10.10.350">
    <property type="match status" value="1"/>
</dbReference>
<keyword evidence="6" id="KW-0030">Aminoacyl-tRNA synthetase</keyword>
<evidence type="ECO:0000256" key="5">
    <source>
        <dbReference type="ARBA" id="ARBA00022917"/>
    </source>
</evidence>
<evidence type="ECO:0000256" key="4">
    <source>
        <dbReference type="ARBA" id="ARBA00022840"/>
    </source>
</evidence>
<keyword evidence="3" id="KW-0547">Nucleotide-binding</keyword>
<reference evidence="9" key="1">
    <citation type="submission" date="2018-07" db="EMBL/GenBank/DDBJ databases">
        <authorList>
            <person name="Quirk P.G."/>
            <person name="Krulwich T.A."/>
        </authorList>
    </citation>
    <scope>NUCLEOTIDE SEQUENCE</scope>
</reference>
<evidence type="ECO:0000313" key="9">
    <source>
        <dbReference type="EMBL" id="SUS07309.1"/>
    </source>
</evidence>
<dbReference type="InterPro" id="IPR000924">
    <property type="entry name" value="Glu/Gln-tRNA-synth"/>
</dbReference>
<dbReference type="GO" id="GO:0000049">
    <property type="term" value="F:tRNA binding"/>
    <property type="evidence" value="ECO:0007669"/>
    <property type="project" value="InterPro"/>
</dbReference>
<dbReference type="InterPro" id="IPR004527">
    <property type="entry name" value="Glu-tRNA-ligase_bac/mito"/>
</dbReference>
<dbReference type="EMBL" id="UIDG01000346">
    <property type="protein sequence ID" value="SUS07309.1"/>
    <property type="molecule type" value="Genomic_DNA"/>
</dbReference>